<evidence type="ECO:0000313" key="1">
    <source>
        <dbReference type="EMBL" id="GAA4834426.1"/>
    </source>
</evidence>
<reference evidence="2" key="1">
    <citation type="journal article" date="2019" name="Int. J. Syst. Evol. Microbiol.">
        <title>The Global Catalogue of Microorganisms (GCM) 10K type strain sequencing project: providing services to taxonomists for standard genome sequencing and annotation.</title>
        <authorList>
            <consortium name="The Broad Institute Genomics Platform"/>
            <consortium name="The Broad Institute Genome Sequencing Center for Infectious Disease"/>
            <person name="Wu L."/>
            <person name="Ma J."/>
        </authorList>
    </citation>
    <scope>NUCLEOTIDE SEQUENCE [LARGE SCALE GENOMIC DNA]</scope>
    <source>
        <strain evidence="2">JCM 13006</strain>
    </source>
</reference>
<comment type="caution">
    <text evidence="1">The sequence shown here is derived from an EMBL/GenBank/DDBJ whole genome shotgun (WGS) entry which is preliminary data.</text>
</comment>
<organism evidence="1 2">
    <name type="scientific">Kitasatospora terrestris</name>
    <dbReference type="NCBI Taxonomy" id="258051"/>
    <lineage>
        <taxon>Bacteria</taxon>
        <taxon>Bacillati</taxon>
        <taxon>Actinomycetota</taxon>
        <taxon>Actinomycetes</taxon>
        <taxon>Kitasatosporales</taxon>
        <taxon>Streptomycetaceae</taxon>
        <taxon>Kitasatospora</taxon>
    </lineage>
</organism>
<accession>A0ABP9D896</accession>
<dbReference type="Proteomes" id="UP001501752">
    <property type="component" value="Unassembled WGS sequence"/>
</dbReference>
<dbReference type="EMBL" id="BAABIS010000001">
    <property type="protein sequence ID" value="GAA4834426.1"/>
    <property type="molecule type" value="Genomic_DNA"/>
</dbReference>
<protein>
    <submittedName>
        <fullName evidence="1">Uncharacterized protein</fullName>
    </submittedName>
</protein>
<sequence length="116" mass="13140">MARAHHRSRDGVRLETMIRDDSHFIVSVQRCVLCSQAFVSVFTEYVDWVASQDAQYRTVLPITDAEADDLAAGRLSPHRVGALGHGRRHLQSDWPSEADEPSVYWDSGVFEVREGR</sequence>
<gene>
    <name evidence="1" type="ORF">GCM10023235_06210</name>
</gene>
<keyword evidence="2" id="KW-1185">Reference proteome</keyword>
<evidence type="ECO:0000313" key="2">
    <source>
        <dbReference type="Proteomes" id="UP001501752"/>
    </source>
</evidence>
<proteinExistence type="predicted"/>
<name>A0ABP9D896_9ACTN</name>